<name>A0ACB7TL20_HYAAI</name>
<gene>
    <name evidence="1" type="ORF">HPB50_021851</name>
</gene>
<sequence>MVTNTLAITGASVVNVVDRFAFSLVPSSLAVKTTGLILTLSYSIMTPSTLALRPPYSAEPSQTMPPTI</sequence>
<dbReference type="Proteomes" id="UP000821845">
    <property type="component" value="Chromosome 1"/>
</dbReference>
<evidence type="ECO:0000313" key="2">
    <source>
        <dbReference type="Proteomes" id="UP000821845"/>
    </source>
</evidence>
<protein>
    <submittedName>
        <fullName evidence="1">Uncharacterized protein</fullName>
    </submittedName>
</protein>
<reference evidence="1" key="1">
    <citation type="submission" date="2020-05" db="EMBL/GenBank/DDBJ databases">
        <title>Large-scale comparative analyses of tick genomes elucidate their genetic diversity and vector capacities.</title>
        <authorList>
            <person name="Jia N."/>
            <person name="Wang J."/>
            <person name="Shi W."/>
            <person name="Du L."/>
            <person name="Sun Y."/>
            <person name="Zhan W."/>
            <person name="Jiang J."/>
            <person name="Wang Q."/>
            <person name="Zhang B."/>
            <person name="Ji P."/>
            <person name="Sakyi L.B."/>
            <person name="Cui X."/>
            <person name="Yuan T."/>
            <person name="Jiang B."/>
            <person name="Yang W."/>
            <person name="Lam T.T.-Y."/>
            <person name="Chang Q."/>
            <person name="Ding S."/>
            <person name="Wang X."/>
            <person name="Zhu J."/>
            <person name="Ruan X."/>
            <person name="Zhao L."/>
            <person name="Wei J."/>
            <person name="Que T."/>
            <person name="Du C."/>
            <person name="Cheng J."/>
            <person name="Dai P."/>
            <person name="Han X."/>
            <person name="Huang E."/>
            <person name="Gao Y."/>
            <person name="Liu J."/>
            <person name="Shao H."/>
            <person name="Ye R."/>
            <person name="Li L."/>
            <person name="Wei W."/>
            <person name="Wang X."/>
            <person name="Wang C."/>
            <person name="Yang T."/>
            <person name="Huo Q."/>
            <person name="Li W."/>
            <person name="Guo W."/>
            <person name="Chen H."/>
            <person name="Zhou L."/>
            <person name="Ni X."/>
            <person name="Tian J."/>
            <person name="Zhou Y."/>
            <person name="Sheng Y."/>
            <person name="Liu T."/>
            <person name="Pan Y."/>
            <person name="Xia L."/>
            <person name="Li J."/>
            <person name="Zhao F."/>
            <person name="Cao W."/>
        </authorList>
    </citation>
    <scope>NUCLEOTIDE SEQUENCE</scope>
    <source>
        <strain evidence="1">Hyas-2018</strain>
    </source>
</reference>
<organism evidence="1 2">
    <name type="scientific">Hyalomma asiaticum</name>
    <name type="common">Tick</name>
    <dbReference type="NCBI Taxonomy" id="266040"/>
    <lineage>
        <taxon>Eukaryota</taxon>
        <taxon>Metazoa</taxon>
        <taxon>Ecdysozoa</taxon>
        <taxon>Arthropoda</taxon>
        <taxon>Chelicerata</taxon>
        <taxon>Arachnida</taxon>
        <taxon>Acari</taxon>
        <taxon>Parasitiformes</taxon>
        <taxon>Ixodida</taxon>
        <taxon>Ixodoidea</taxon>
        <taxon>Ixodidae</taxon>
        <taxon>Hyalomminae</taxon>
        <taxon>Hyalomma</taxon>
    </lineage>
</organism>
<evidence type="ECO:0000313" key="1">
    <source>
        <dbReference type="EMBL" id="KAH6947866.1"/>
    </source>
</evidence>
<comment type="caution">
    <text evidence="1">The sequence shown here is derived from an EMBL/GenBank/DDBJ whole genome shotgun (WGS) entry which is preliminary data.</text>
</comment>
<keyword evidence="2" id="KW-1185">Reference proteome</keyword>
<dbReference type="EMBL" id="CM023481">
    <property type="protein sequence ID" value="KAH6947866.1"/>
    <property type="molecule type" value="Genomic_DNA"/>
</dbReference>
<accession>A0ACB7TL20</accession>
<proteinExistence type="predicted"/>